<dbReference type="PANTHER" id="PTHR30177">
    <property type="entry name" value="GLYCINE BETAINE/L-PROLINE TRANSPORT SYSTEM PERMEASE PROTEIN PROW"/>
    <property type="match status" value="1"/>
</dbReference>
<feature type="transmembrane region" description="Helical" evidence="6">
    <location>
        <begin position="50"/>
        <end position="73"/>
    </location>
</feature>
<sequence>MLDYLRTSSDYLFQALMEHVEISGLAMVFALIFASISAVFLLFHEEIRQASVYLLSLLYAVPSFALFALLIPLTGLGRTTAIIVLVLYAQYSLVRTFLEGFLQVDSAIIEAARGMGMTDWQVFLKIQLPLAKSSVFAGLRLASSSIIAIATIASTINAGGLGTILFDGLRTMSMTKLVWGIFLTVGLSLLFNLILYLIEELLKEDKLVAR</sequence>
<dbReference type="PROSITE" id="PS50928">
    <property type="entry name" value="ABC_TM1"/>
    <property type="match status" value="1"/>
</dbReference>
<keyword evidence="4 6" id="KW-1133">Transmembrane helix</keyword>
<comment type="similarity">
    <text evidence="6">Belongs to the binding-protein-dependent transport system permease family.</text>
</comment>
<dbReference type="GO" id="GO:0031460">
    <property type="term" value="P:glycine betaine transport"/>
    <property type="evidence" value="ECO:0007669"/>
    <property type="project" value="TreeGrafter"/>
</dbReference>
<gene>
    <name evidence="8" type="ORF">BN1356_02075</name>
</gene>
<dbReference type="OrthoDB" id="9801163at2"/>
<organism evidence="8 9">
    <name type="scientific">Streptococcus varani</name>
    <dbReference type="NCBI Taxonomy" id="1608583"/>
    <lineage>
        <taxon>Bacteria</taxon>
        <taxon>Bacillati</taxon>
        <taxon>Bacillota</taxon>
        <taxon>Bacilli</taxon>
        <taxon>Lactobacillales</taxon>
        <taxon>Streptococcaceae</taxon>
        <taxon>Streptococcus</taxon>
    </lineage>
</organism>
<evidence type="ECO:0000256" key="6">
    <source>
        <dbReference type="RuleBase" id="RU363032"/>
    </source>
</evidence>
<dbReference type="PANTHER" id="PTHR30177:SF4">
    <property type="entry name" value="OSMOPROTECTANT IMPORT PERMEASE PROTEIN OSMW"/>
    <property type="match status" value="1"/>
</dbReference>
<dbReference type="Gene3D" id="1.10.3720.10">
    <property type="entry name" value="MetI-like"/>
    <property type="match status" value="1"/>
</dbReference>
<dbReference type="EMBL" id="CTEN01000004">
    <property type="protein sequence ID" value="CQR25732.1"/>
    <property type="molecule type" value="Genomic_DNA"/>
</dbReference>
<dbReference type="Proteomes" id="UP000198604">
    <property type="component" value="Unassembled WGS sequence"/>
</dbReference>
<dbReference type="InterPro" id="IPR051204">
    <property type="entry name" value="ABC_transp_perm/SBD"/>
</dbReference>
<evidence type="ECO:0000256" key="4">
    <source>
        <dbReference type="ARBA" id="ARBA00022989"/>
    </source>
</evidence>
<proteinExistence type="inferred from homology"/>
<dbReference type="InterPro" id="IPR000515">
    <property type="entry name" value="MetI-like"/>
</dbReference>
<comment type="subcellular location">
    <subcellularLocation>
        <location evidence="6">Cell membrane</location>
        <topology evidence="6">Multi-pass membrane protein</topology>
    </subcellularLocation>
    <subcellularLocation>
        <location evidence="1">Membrane</location>
        <topology evidence="1">Multi-pass membrane protein</topology>
    </subcellularLocation>
</comment>
<evidence type="ECO:0000256" key="5">
    <source>
        <dbReference type="ARBA" id="ARBA00023136"/>
    </source>
</evidence>
<dbReference type="CDD" id="cd06261">
    <property type="entry name" value="TM_PBP2"/>
    <property type="match status" value="1"/>
</dbReference>
<keyword evidence="3 6" id="KW-0812">Transmembrane</keyword>
<evidence type="ECO:0000256" key="3">
    <source>
        <dbReference type="ARBA" id="ARBA00022692"/>
    </source>
</evidence>
<feature type="transmembrane region" description="Helical" evidence="6">
    <location>
        <begin position="178"/>
        <end position="198"/>
    </location>
</feature>
<evidence type="ECO:0000313" key="9">
    <source>
        <dbReference type="Proteomes" id="UP000198604"/>
    </source>
</evidence>
<feature type="transmembrane region" description="Helical" evidence="6">
    <location>
        <begin position="146"/>
        <end position="166"/>
    </location>
</feature>
<evidence type="ECO:0000259" key="7">
    <source>
        <dbReference type="PROSITE" id="PS50928"/>
    </source>
</evidence>
<keyword evidence="2 6" id="KW-0813">Transport</keyword>
<evidence type="ECO:0000256" key="2">
    <source>
        <dbReference type="ARBA" id="ARBA00022448"/>
    </source>
</evidence>
<protein>
    <submittedName>
        <fullName evidence="8">Putative proline/glycine betaine ABC transporter permease</fullName>
    </submittedName>
</protein>
<dbReference type="GO" id="GO:0055085">
    <property type="term" value="P:transmembrane transport"/>
    <property type="evidence" value="ECO:0007669"/>
    <property type="project" value="InterPro"/>
</dbReference>
<keyword evidence="9" id="KW-1185">Reference proteome</keyword>
<dbReference type="Pfam" id="PF00528">
    <property type="entry name" value="BPD_transp_1"/>
    <property type="match status" value="1"/>
</dbReference>
<dbReference type="SUPFAM" id="SSF161098">
    <property type="entry name" value="MetI-like"/>
    <property type="match status" value="1"/>
</dbReference>
<evidence type="ECO:0000256" key="1">
    <source>
        <dbReference type="ARBA" id="ARBA00004141"/>
    </source>
</evidence>
<dbReference type="AlphaFoldDB" id="A0A0E4H5Y0"/>
<feature type="transmembrane region" description="Helical" evidence="6">
    <location>
        <begin position="20"/>
        <end position="43"/>
    </location>
</feature>
<dbReference type="GO" id="GO:0005886">
    <property type="term" value="C:plasma membrane"/>
    <property type="evidence" value="ECO:0007669"/>
    <property type="project" value="UniProtKB-SubCell"/>
</dbReference>
<reference evidence="9" key="1">
    <citation type="submission" date="2015-03" db="EMBL/GenBank/DDBJ databases">
        <authorList>
            <person name="Urmite Genomes"/>
        </authorList>
    </citation>
    <scope>NUCLEOTIDE SEQUENCE [LARGE SCALE GENOMIC DNA]</scope>
    <source>
        <strain evidence="9">FF10</strain>
    </source>
</reference>
<dbReference type="RefSeq" id="WP_093651254.1">
    <property type="nucleotide sequence ID" value="NZ_CTEN01000004.1"/>
</dbReference>
<dbReference type="STRING" id="1608583.BN1356_02075"/>
<dbReference type="InterPro" id="IPR035906">
    <property type="entry name" value="MetI-like_sf"/>
</dbReference>
<keyword evidence="5 6" id="KW-0472">Membrane</keyword>
<evidence type="ECO:0000313" key="8">
    <source>
        <dbReference type="EMBL" id="CQR25732.1"/>
    </source>
</evidence>
<name>A0A0E4H5Y0_9STRE</name>
<feature type="domain" description="ABC transmembrane type-1" evidence="7">
    <location>
        <begin position="16"/>
        <end position="202"/>
    </location>
</feature>
<accession>A0A0E4H5Y0</accession>